<reference evidence="1 3" key="1">
    <citation type="journal article" date="2017" name="Nat. Microbiol.">
        <title>Natural product diversity associated with the nematode symbionts Photorhabdus and Xenorhabdus.</title>
        <authorList>
            <person name="Tobias N.J."/>
            <person name="Wolff H."/>
            <person name="Djahanschiri B."/>
            <person name="Grundmann F."/>
            <person name="Kronenwerth M."/>
            <person name="Shi Y.M."/>
            <person name="Simonyi S."/>
            <person name="Grun P."/>
            <person name="Shapiro-Ilan D."/>
            <person name="Pidot S.J."/>
            <person name="Stinear T.P."/>
            <person name="Ebersberger I."/>
            <person name="Bode H.B."/>
        </authorList>
    </citation>
    <scope>NUCLEOTIDE SEQUENCE [LARGE SCALE GENOMIC DNA]</scope>
    <source>
        <strain evidence="1 3">DSM 16337</strain>
    </source>
</reference>
<evidence type="ECO:0000313" key="4">
    <source>
        <dbReference type="Proteomes" id="UP000283568"/>
    </source>
</evidence>
<dbReference type="Proteomes" id="UP000225605">
    <property type="component" value="Unassembled WGS sequence"/>
</dbReference>
<evidence type="ECO:0000313" key="2">
    <source>
        <dbReference type="EMBL" id="RKE87855.1"/>
    </source>
</evidence>
<evidence type="ECO:0000313" key="3">
    <source>
        <dbReference type="Proteomes" id="UP000225605"/>
    </source>
</evidence>
<gene>
    <name evidence="2" type="ORF">BDE27_3397</name>
    <name evidence="1" type="ORF">Xehl_03781</name>
</gene>
<keyword evidence="4" id="KW-1185">Reference proteome</keyword>
<dbReference type="Proteomes" id="UP000283568">
    <property type="component" value="Unassembled WGS sequence"/>
</dbReference>
<dbReference type="AlphaFoldDB" id="A0A2D0IKI2"/>
<evidence type="ECO:0000313" key="1">
    <source>
        <dbReference type="EMBL" id="PHM22283.1"/>
    </source>
</evidence>
<dbReference type="EMBL" id="RAQI01000006">
    <property type="protein sequence ID" value="RKE87855.1"/>
    <property type="molecule type" value="Genomic_DNA"/>
</dbReference>
<protein>
    <submittedName>
        <fullName evidence="1">Uncharacterized protein</fullName>
    </submittedName>
</protein>
<dbReference type="RefSeq" id="WP_099133914.1">
    <property type="nucleotide sequence ID" value="NZ_CAWNOJ010000044.1"/>
</dbReference>
<name>A0A2D0IKI2_9GAMM</name>
<dbReference type="OrthoDB" id="6481051at2"/>
<proteinExistence type="predicted"/>
<sequence>MNHEQFIEKNVQAELIKLGFSSSIAGMASDRAKEHYRRSASASRKGKLFDDCLSIAKAWASKYSTEKPKSKRA</sequence>
<reference evidence="2 4" key="2">
    <citation type="submission" date="2018-09" db="EMBL/GenBank/DDBJ databases">
        <title>Genomic Encyclopedia of Archaeal and Bacterial Type Strains, Phase II (KMG-II): from individual species to whole genera.</title>
        <authorList>
            <person name="Goeker M."/>
        </authorList>
    </citation>
    <scope>NUCLEOTIDE SEQUENCE [LARGE SCALE GENOMIC DNA]</scope>
    <source>
        <strain evidence="2 4">DSM 16337</strain>
    </source>
</reference>
<accession>A0A2D0IKI2</accession>
<organism evidence="1 3">
    <name type="scientific">Xenorhabdus ehlersii</name>
    <dbReference type="NCBI Taxonomy" id="290111"/>
    <lineage>
        <taxon>Bacteria</taxon>
        <taxon>Pseudomonadati</taxon>
        <taxon>Pseudomonadota</taxon>
        <taxon>Gammaproteobacteria</taxon>
        <taxon>Enterobacterales</taxon>
        <taxon>Morganellaceae</taxon>
        <taxon>Xenorhabdus</taxon>
    </lineage>
</organism>
<dbReference type="EMBL" id="NIBT01000031">
    <property type="protein sequence ID" value="PHM22283.1"/>
    <property type="molecule type" value="Genomic_DNA"/>
</dbReference>
<comment type="caution">
    <text evidence="1">The sequence shown here is derived from an EMBL/GenBank/DDBJ whole genome shotgun (WGS) entry which is preliminary data.</text>
</comment>